<comment type="caution">
    <text evidence="4">The sequence shown here is derived from an EMBL/GenBank/DDBJ whole genome shotgun (WGS) entry which is preliminary data.</text>
</comment>
<evidence type="ECO:0000256" key="1">
    <source>
        <dbReference type="ARBA" id="ARBA00022691"/>
    </source>
</evidence>
<keyword evidence="4" id="KW-0808">Transferase</keyword>
<evidence type="ECO:0000313" key="4">
    <source>
        <dbReference type="EMBL" id="PSJ64949.1"/>
    </source>
</evidence>
<evidence type="ECO:0000259" key="3">
    <source>
        <dbReference type="PROSITE" id="PS51668"/>
    </source>
</evidence>
<keyword evidence="5" id="KW-1185">Reference proteome</keyword>
<gene>
    <name evidence="4" type="primary">tsaA</name>
    <name evidence="4" type="ORF">C7I84_04305</name>
</gene>
<dbReference type="CDD" id="cd09281">
    <property type="entry name" value="UPF0066"/>
    <property type="match status" value="1"/>
</dbReference>
<dbReference type="NCBIfam" id="TIGR00104">
    <property type="entry name" value="tRNA_TsaA"/>
    <property type="match status" value="1"/>
</dbReference>
<dbReference type="AlphaFoldDB" id="A0A2P7SR61"/>
<dbReference type="PANTHER" id="PTHR12818">
    <property type="entry name" value="TRNA (ADENINE(37)-N6)-METHYLTRANSFERASE"/>
    <property type="match status" value="1"/>
</dbReference>
<dbReference type="Gene3D" id="2.40.30.70">
    <property type="entry name" value="YaeB-like"/>
    <property type="match status" value="1"/>
</dbReference>
<dbReference type="InterPro" id="IPR023370">
    <property type="entry name" value="TrmO-like_N"/>
</dbReference>
<name>A0A2P7SR61_9HYPH</name>
<evidence type="ECO:0000313" key="5">
    <source>
        <dbReference type="Proteomes" id="UP000241229"/>
    </source>
</evidence>
<dbReference type="InterPro" id="IPR036413">
    <property type="entry name" value="YaeB-like_sf"/>
</dbReference>
<sequence>MFETRDGEVALAGDPAAQAGDAHLVFIGVIRSPWKRREDCPKNMREARERGGGATVEIAPAYRPGLEGLAATSHVAVLSWLHHAPRNLIVQKPRHAVQSKGVFALRSPVRPNPVGLHVVRLVDVDPTSGVLSLEAIDVLDGTPVIDIKPYFASTDAVPDAAYAKGQTSGDGSS</sequence>
<dbReference type="PANTHER" id="PTHR12818:SF0">
    <property type="entry name" value="TRNA (ADENINE(37)-N6)-METHYLTRANSFERASE"/>
    <property type="match status" value="1"/>
</dbReference>
<dbReference type="Pfam" id="PF01980">
    <property type="entry name" value="TrmO_N"/>
    <property type="match status" value="1"/>
</dbReference>
<comment type="similarity">
    <text evidence="2">Belongs to the tRNA methyltransferase O family.</text>
</comment>
<evidence type="ECO:0000256" key="2">
    <source>
        <dbReference type="ARBA" id="ARBA00033753"/>
    </source>
</evidence>
<accession>A0A2P7SR61</accession>
<dbReference type="GO" id="GO:0032259">
    <property type="term" value="P:methylation"/>
    <property type="evidence" value="ECO:0007669"/>
    <property type="project" value="UniProtKB-KW"/>
</dbReference>
<dbReference type="Proteomes" id="UP000241229">
    <property type="component" value="Unassembled WGS sequence"/>
</dbReference>
<dbReference type="SUPFAM" id="SSF118196">
    <property type="entry name" value="YaeB-like"/>
    <property type="match status" value="1"/>
</dbReference>
<dbReference type="InterPro" id="IPR023368">
    <property type="entry name" value="UPF0066_cons_site"/>
</dbReference>
<feature type="domain" description="TsaA-like" evidence="3">
    <location>
        <begin position="24"/>
        <end position="159"/>
    </location>
</feature>
<dbReference type="PROSITE" id="PS01318">
    <property type="entry name" value="TSAA_1"/>
    <property type="match status" value="1"/>
</dbReference>
<dbReference type="PROSITE" id="PS51668">
    <property type="entry name" value="TSAA_2"/>
    <property type="match status" value="1"/>
</dbReference>
<dbReference type="InterPro" id="IPR036414">
    <property type="entry name" value="YaeB_N_sf"/>
</dbReference>
<protein>
    <submittedName>
        <fullName evidence="4">tRNA (N6-threonylcarbamoyladenosine(37)-N6)-methyltransferase TrmO</fullName>
    </submittedName>
</protein>
<keyword evidence="1" id="KW-0949">S-adenosyl-L-methionine</keyword>
<keyword evidence="4" id="KW-0489">Methyltransferase</keyword>
<dbReference type="InterPro" id="IPR040372">
    <property type="entry name" value="YaeB-like"/>
</dbReference>
<dbReference type="EMBL" id="PXYK01000003">
    <property type="protein sequence ID" value="PSJ64949.1"/>
    <property type="molecule type" value="Genomic_DNA"/>
</dbReference>
<reference evidence="4 5" key="1">
    <citation type="submission" date="2018-03" db="EMBL/GenBank/DDBJ databases">
        <title>The draft genome of Mesorhizobium sp. 6GN-30.</title>
        <authorList>
            <person name="Liu L."/>
            <person name="Li L."/>
            <person name="Wang T."/>
            <person name="Zhang X."/>
            <person name="Liang L."/>
        </authorList>
    </citation>
    <scope>NUCLEOTIDE SEQUENCE [LARGE SCALE GENOMIC DNA]</scope>
    <source>
        <strain evidence="4 5">6GN30</strain>
    </source>
</reference>
<dbReference type="OrthoDB" id="9804309at2"/>
<proteinExistence type="inferred from homology"/>
<organism evidence="4 5">
    <name type="scientific">Kumtagia ephedrae</name>
    <dbReference type="NCBI Taxonomy" id="2116701"/>
    <lineage>
        <taxon>Bacteria</taxon>
        <taxon>Pseudomonadati</taxon>
        <taxon>Pseudomonadota</taxon>
        <taxon>Alphaproteobacteria</taxon>
        <taxon>Hyphomicrobiales</taxon>
        <taxon>Phyllobacteriaceae</taxon>
        <taxon>Kumtagia</taxon>
    </lineage>
</organism>
<dbReference type="GO" id="GO:0008168">
    <property type="term" value="F:methyltransferase activity"/>
    <property type="evidence" value="ECO:0007669"/>
    <property type="project" value="UniProtKB-KW"/>
</dbReference>